<organism evidence="1 2">
    <name type="scientific">Paenibacillus macerans</name>
    <name type="common">Bacillus macerans</name>
    <dbReference type="NCBI Taxonomy" id="44252"/>
    <lineage>
        <taxon>Bacteria</taxon>
        <taxon>Bacillati</taxon>
        <taxon>Bacillota</taxon>
        <taxon>Bacilli</taxon>
        <taxon>Bacillales</taxon>
        <taxon>Paenibacillaceae</taxon>
        <taxon>Paenibacillus</taxon>
    </lineage>
</organism>
<dbReference type="Proteomes" id="UP000029278">
    <property type="component" value="Unassembled WGS sequence"/>
</dbReference>
<comment type="caution">
    <text evidence="1">The sequence shown here is derived from an EMBL/GenBank/DDBJ whole genome shotgun (WGS) entry which is preliminary data.</text>
</comment>
<evidence type="ECO:0000313" key="2">
    <source>
        <dbReference type="Proteomes" id="UP000029278"/>
    </source>
</evidence>
<evidence type="ECO:0000313" key="1">
    <source>
        <dbReference type="EMBL" id="KFN07062.1"/>
    </source>
</evidence>
<accession>A0A090Z8Z7</accession>
<dbReference type="HOGENOM" id="CLU_2789992_0_0_9"/>
<dbReference type="AlphaFoldDB" id="A0A090Z8Z7"/>
<proteinExistence type="predicted"/>
<gene>
    <name evidence="1" type="ORF">DJ90_4565</name>
</gene>
<protein>
    <submittedName>
        <fullName evidence="1">Uncharacterized protein</fullName>
    </submittedName>
</protein>
<reference evidence="1 2" key="1">
    <citation type="submission" date="2014-04" db="EMBL/GenBank/DDBJ databases">
        <authorList>
            <person name="Bishop-Lilly K.A."/>
            <person name="Broomall S.M."/>
            <person name="Chain P.S."/>
            <person name="Chertkov O."/>
            <person name="Coyne S.R."/>
            <person name="Daligault H.E."/>
            <person name="Davenport K.W."/>
            <person name="Erkkila T."/>
            <person name="Frey K.G."/>
            <person name="Gibbons H.S."/>
            <person name="Gu W."/>
            <person name="Jaissle J."/>
            <person name="Johnson S.L."/>
            <person name="Koroleva G.I."/>
            <person name="Ladner J.T."/>
            <person name="Lo C.-C."/>
            <person name="Minogue T.D."/>
            <person name="Munk C."/>
            <person name="Palacios G.F."/>
            <person name="Redden C.L."/>
            <person name="Rosenzweig C.N."/>
            <person name="Scholz M.B."/>
            <person name="Teshima H."/>
            <person name="Xu Y."/>
        </authorList>
    </citation>
    <scope>NUCLEOTIDE SEQUENCE [LARGE SCALE GENOMIC DNA]</scope>
    <source>
        <strain evidence="1 2">8244</strain>
    </source>
</reference>
<dbReference type="EMBL" id="JMQA01000036">
    <property type="protein sequence ID" value="KFN07062.1"/>
    <property type="molecule type" value="Genomic_DNA"/>
</dbReference>
<keyword evidence="2" id="KW-1185">Reference proteome</keyword>
<name>A0A090Z8Z7_PAEMA</name>
<sequence length="68" mass="7787">MDGVAPYVGAWIESNNQVFYEDIDEVAPYVGAWIESARLHLHRGCVIQSLPMWERGLKDRTGWSISHQ</sequence>